<accession>A0AAW7MLC0</accession>
<organism evidence="2 5">
    <name type="scientific">Pandoraea cepalis</name>
    <dbReference type="NCBI Taxonomy" id="2508294"/>
    <lineage>
        <taxon>Bacteria</taxon>
        <taxon>Pseudomonadati</taxon>
        <taxon>Pseudomonadota</taxon>
        <taxon>Betaproteobacteria</taxon>
        <taxon>Burkholderiales</taxon>
        <taxon>Burkholderiaceae</taxon>
        <taxon>Pandoraea</taxon>
    </lineage>
</organism>
<evidence type="ECO:0000313" key="2">
    <source>
        <dbReference type="EMBL" id="MDN4573654.1"/>
    </source>
</evidence>
<comment type="caution">
    <text evidence="2">The sequence shown here is derived from an EMBL/GenBank/DDBJ whole genome shotgun (WGS) entry which is preliminary data.</text>
</comment>
<sequence length="108" mass="12111">MTLATQEAISYSDRDQHTTVDQGPAPQPVRSNAPSQYARFIDDEIRAGSIEPDMRILKERARTWLRNDEPSLALNDAWLESKTCGLVSFTRAFLRSYSGFKTGAATPF</sequence>
<reference evidence="2" key="1">
    <citation type="submission" date="2018-04" db="EMBL/GenBank/DDBJ databases">
        <authorList>
            <person name="Jy Z."/>
        </authorList>
    </citation>
    <scope>NUCLEOTIDE SEQUENCE</scope>
    <source>
        <strain evidence="3">AS13</strain>
        <strain evidence="2">LA18</strain>
    </source>
</reference>
<keyword evidence="4" id="KW-1185">Reference proteome</keyword>
<evidence type="ECO:0000313" key="4">
    <source>
        <dbReference type="Proteomes" id="UP001172788"/>
    </source>
</evidence>
<dbReference type="AlphaFoldDB" id="A0AAW7MLC0"/>
<dbReference type="Proteomes" id="UP001172788">
    <property type="component" value="Unassembled WGS sequence"/>
</dbReference>
<evidence type="ECO:0000313" key="5">
    <source>
        <dbReference type="Proteomes" id="UP001172791"/>
    </source>
</evidence>
<proteinExistence type="predicted"/>
<dbReference type="EMBL" id="QAIC01000037">
    <property type="protein sequence ID" value="MDN4573654.1"/>
    <property type="molecule type" value="Genomic_DNA"/>
</dbReference>
<name>A0AAW7MLC0_9BURK</name>
<evidence type="ECO:0000256" key="1">
    <source>
        <dbReference type="SAM" id="MobiDB-lite"/>
    </source>
</evidence>
<evidence type="ECO:0000313" key="3">
    <source>
        <dbReference type="EMBL" id="MDN4578196.1"/>
    </source>
</evidence>
<dbReference type="Proteomes" id="UP001172791">
    <property type="component" value="Unassembled WGS sequence"/>
</dbReference>
<feature type="region of interest" description="Disordered" evidence="1">
    <location>
        <begin position="1"/>
        <end position="33"/>
    </location>
</feature>
<protein>
    <submittedName>
        <fullName evidence="2">Uncharacterized protein</fullName>
    </submittedName>
</protein>
<dbReference type="EMBL" id="QAID01000035">
    <property type="protein sequence ID" value="MDN4578196.1"/>
    <property type="molecule type" value="Genomic_DNA"/>
</dbReference>
<dbReference type="RefSeq" id="WP_301234518.1">
    <property type="nucleotide sequence ID" value="NZ_QAIC01000037.1"/>
</dbReference>
<gene>
    <name evidence="2" type="ORF">DBA34_10330</name>
    <name evidence="3" type="ORF">DBB29_08710</name>
</gene>